<protein>
    <submittedName>
        <fullName evidence="3">HAMP domain-containing histidine kinase</fullName>
    </submittedName>
</protein>
<dbReference type="PANTHER" id="PTHR43547">
    <property type="entry name" value="TWO-COMPONENT HISTIDINE KINASE"/>
    <property type="match status" value="1"/>
</dbReference>
<dbReference type="GO" id="GO:0000155">
    <property type="term" value="F:phosphorelay sensor kinase activity"/>
    <property type="evidence" value="ECO:0007669"/>
    <property type="project" value="TreeGrafter"/>
</dbReference>
<comment type="caution">
    <text evidence="3">The sequence shown here is derived from an EMBL/GenBank/DDBJ whole genome shotgun (WGS) entry which is preliminary data.</text>
</comment>
<name>A0A501X585_9GAMM</name>
<dbReference type="SUPFAM" id="SSF55874">
    <property type="entry name" value="ATPase domain of HSP90 chaperone/DNA topoisomerase II/histidine kinase"/>
    <property type="match status" value="1"/>
</dbReference>
<reference evidence="3 4" key="1">
    <citation type="submission" date="2019-06" db="EMBL/GenBank/DDBJ databases">
        <title>A novel bacterium of genus Marinomonas, isolated from coastal sand.</title>
        <authorList>
            <person name="Huang H."/>
            <person name="Mo K."/>
            <person name="Hu Y."/>
        </authorList>
    </citation>
    <scope>NUCLEOTIDE SEQUENCE [LARGE SCALE GENOMIC DNA]</scope>
    <source>
        <strain evidence="3 4">HB171799</strain>
    </source>
</reference>
<dbReference type="Proteomes" id="UP000315901">
    <property type="component" value="Unassembled WGS sequence"/>
</dbReference>
<keyword evidence="4" id="KW-1185">Reference proteome</keyword>
<evidence type="ECO:0000259" key="2">
    <source>
        <dbReference type="PROSITE" id="PS50109"/>
    </source>
</evidence>
<keyword evidence="3" id="KW-0418">Kinase</keyword>
<sequence>MQENTNTPSFEHLLSASVNDMKNSLSMVLQTLDGLPAEHQQTLGTVQYEATRMQNTLTQLLGLYLIERGTLPVQMSEHYLIDIVEECVIAQRSLLESKGIQVELDVDDISWYMDAQLISSVVNIALVNAVRYTKSQISISAGMSDGYLYLHVDDNGQGYPPIVLEKFQQLVSDQAALDASSQTLGWYYCERVAAIHCNQGRKGSTRLSNESQLGGGRLSIILP</sequence>
<dbReference type="Gene3D" id="3.30.565.10">
    <property type="entry name" value="Histidine kinase-like ATPase, C-terminal domain"/>
    <property type="match status" value="1"/>
</dbReference>
<dbReference type="AlphaFoldDB" id="A0A501X585"/>
<dbReference type="RefSeq" id="WP_140586709.1">
    <property type="nucleotide sequence ID" value="NZ_VFRR01000001.1"/>
</dbReference>
<keyword evidence="1" id="KW-0597">Phosphoprotein</keyword>
<evidence type="ECO:0000256" key="1">
    <source>
        <dbReference type="ARBA" id="ARBA00022553"/>
    </source>
</evidence>
<dbReference type="InterPro" id="IPR003594">
    <property type="entry name" value="HATPase_dom"/>
</dbReference>
<dbReference type="InterPro" id="IPR005467">
    <property type="entry name" value="His_kinase_dom"/>
</dbReference>
<dbReference type="PROSITE" id="PS50109">
    <property type="entry name" value="HIS_KIN"/>
    <property type="match status" value="1"/>
</dbReference>
<evidence type="ECO:0000313" key="3">
    <source>
        <dbReference type="EMBL" id="TPE55603.1"/>
    </source>
</evidence>
<proteinExistence type="predicted"/>
<dbReference type="PANTHER" id="PTHR43547:SF2">
    <property type="entry name" value="HYBRID SIGNAL TRANSDUCTION HISTIDINE KINASE C"/>
    <property type="match status" value="1"/>
</dbReference>
<dbReference type="InterPro" id="IPR036890">
    <property type="entry name" value="HATPase_C_sf"/>
</dbReference>
<dbReference type="OrthoDB" id="9806130at2"/>
<dbReference type="EMBL" id="VFRR01000001">
    <property type="protein sequence ID" value="TPE55603.1"/>
    <property type="molecule type" value="Genomic_DNA"/>
</dbReference>
<evidence type="ECO:0000313" key="4">
    <source>
        <dbReference type="Proteomes" id="UP000315901"/>
    </source>
</evidence>
<keyword evidence="3" id="KW-0808">Transferase</keyword>
<gene>
    <name evidence="3" type="ORF">FJM67_00705</name>
</gene>
<dbReference type="Pfam" id="PF02518">
    <property type="entry name" value="HATPase_c"/>
    <property type="match status" value="1"/>
</dbReference>
<accession>A0A501X585</accession>
<organism evidence="3 4">
    <name type="scientific">Maribrevibacterium harenarium</name>
    <dbReference type="NCBI Taxonomy" id="2589817"/>
    <lineage>
        <taxon>Bacteria</taxon>
        <taxon>Pseudomonadati</taxon>
        <taxon>Pseudomonadota</taxon>
        <taxon>Gammaproteobacteria</taxon>
        <taxon>Oceanospirillales</taxon>
        <taxon>Oceanospirillaceae</taxon>
        <taxon>Maribrevibacterium</taxon>
    </lineage>
</organism>
<feature type="domain" description="Histidine kinase" evidence="2">
    <location>
        <begin position="16"/>
        <end position="223"/>
    </location>
</feature>